<keyword evidence="7" id="KW-1185">Reference proteome</keyword>
<dbReference type="Gene3D" id="3.30.450.40">
    <property type="match status" value="1"/>
</dbReference>
<dbReference type="PANTHER" id="PTHR30136">
    <property type="entry name" value="HELIX-TURN-HELIX TRANSCRIPTIONAL REGULATOR, ICLR FAMILY"/>
    <property type="match status" value="1"/>
</dbReference>
<keyword evidence="3" id="KW-0804">Transcription</keyword>
<accession>A0ABM8AZT0</accession>
<dbReference type="SUPFAM" id="SSF46785">
    <property type="entry name" value="Winged helix' DNA-binding domain"/>
    <property type="match status" value="1"/>
</dbReference>
<organism evidence="6 7">
    <name type="scientific">Pseudodesulfovibrio nedwellii</name>
    <dbReference type="NCBI Taxonomy" id="2973072"/>
    <lineage>
        <taxon>Bacteria</taxon>
        <taxon>Pseudomonadati</taxon>
        <taxon>Thermodesulfobacteriota</taxon>
        <taxon>Desulfovibrionia</taxon>
        <taxon>Desulfovibrionales</taxon>
        <taxon>Desulfovibrionaceae</taxon>
    </lineage>
</organism>
<dbReference type="Gene3D" id="1.10.10.10">
    <property type="entry name" value="Winged helix-like DNA-binding domain superfamily/Winged helix DNA-binding domain"/>
    <property type="match status" value="1"/>
</dbReference>
<reference evidence="6 7" key="1">
    <citation type="submission" date="2022-08" db="EMBL/GenBank/DDBJ databases">
        <title>Genome Sequence of the sulphate-reducing bacterium, Pseudodesulfovibrio sp. SYK.</title>
        <authorList>
            <person name="Kondo R."/>
            <person name="Kataoka T."/>
        </authorList>
    </citation>
    <scope>NUCLEOTIDE SEQUENCE [LARGE SCALE GENOMIC DNA]</scope>
    <source>
        <strain evidence="6 7">SYK</strain>
    </source>
</reference>
<dbReference type="InterPro" id="IPR014757">
    <property type="entry name" value="Tscrpt_reg_IclR_C"/>
</dbReference>
<evidence type="ECO:0000259" key="5">
    <source>
        <dbReference type="PROSITE" id="PS51078"/>
    </source>
</evidence>
<dbReference type="Pfam" id="PF09339">
    <property type="entry name" value="HTH_IclR"/>
    <property type="match status" value="1"/>
</dbReference>
<dbReference type="InterPro" id="IPR050707">
    <property type="entry name" value="HTH_MetabolicPath_Reg"/>
</dbReference>
<evidence type="ECO:0000313" key="6">
    <source>
        <dbReference type="EMBL" id="BDQ37040.1"/>
    </source>
</evidence>
<dbReference type="EMBL" id="AP026709">
    <property type="protein sequence ID" value="BDQ37040.1"/>
    <property type="molecule type" value="Genomic_DNA"/>
</dbReference>
<dbReference type="InterPro" id="IPR005471">
    <property type="entry name" value="Tscrpt_reg_IclR_N"/>
</dbReference>
<dbReference type="PANTHER" id="PTHR30136:SF24">
    <property type="entry name" value="HTH-TYPE TRANSCRIPTIONAL REPRESSOR ALLR"/>
    <property type="match status" value="1"/>
</dbReference>
<dbReference type="SUPFAM" id="SSF55781">
    <property type="entry name" value="GAF domain-like"/>
    <property type="match status" value="1"/>
</dbReference>
<dbReference type="InterPro" id="IPR036388">
    <property type="entry name" value="WH-like_DNA-bd_sf"/>
</dbReference>
<dbReference type="InterPro" id="IPR036390">
    <property type="entry name" value="WH_DNA-bd_sf"/>
</dbReference>
<dbReference type="Pfam" id="PF01614">
    <property type="entry name" value="IclR_C"/>
    <property type="match status" value="1"/>
</dbReference>
<evidence type="ECO:0000256" key="2">
    <source>
        <dbReference type="ARBA" id="ARBA00023125"/>
    </source>
</evidence>
<name>A0ABM8AZT0_9BACT</name>
<keyword evidence="1" id="KW-0805">Transcription regulation</keyword>
<dbReference type="SMART" id="SM00346">
    <property type="entry name" value="HTH_ICLR"/>
    <property type="match status" value="1"/>
</dbReference>
<sequence>MFAGEIMPQADKYYMMRSLEKALFVIETMATRKNWKLKSLNEACCIPKGTLQRILRTLEDLGYVRQVQRGGAYTLTLKFHKLGNQVFSQSNIASLVQPVLHHLRDEVNETVNLSILSGVDMVVVHQTTSRHALRMDSIVGTSFPAYASASGKVFLAFLPEDDLRVFIKELRRSDTAMNIDKINSLYTRLESVREKGIGLDFEELFRGIRCVAAPIFDDLGKVVATISCSVPTVRLDRSLSYKLLQEIPMAASEASKLFQAPDHSFNLEVSAIAELLAASSVA</sequence>
<evidence type="ECO:0000259" key="4">
    <source>
        <dbReference type="PROSITE" id="PS51077"/>
    </source>
</evidence>
<dbReference type="PROSITE" id="PS51078">
    <property type="entry name" value="ICLR_ED"/>
    <property type="match status" value="1"/>
</dbReference>
<feature type="domain" description="HTH iclR-type" evidence="4">
    <location>
        <begin position="16"/>
        <end position="77"/>
    </location>
</feature>
<keyword evidence="2" id="KW-0238">DNA-binding</keyword>
<feature type="domain" description="IclR-ED" evidence="5">
    <location>
        <begin position="78"/>
        <end position="260"/>
    </location>
</feature>
<evidence type="ECO:0000256" key="3">
    <source>
        <dbReference type="ARBA" id="ARBA00023163"/>
    </source>
</evidence>
<dbReference type="Proteomes" id="UP001317742">
    <property type="component" value="Chromosome"/>
</dbReference>
<dbReference type="PROSITE" id="PS51077">
    <property type="entry name" value="HTH_ICLR"/>
    <property type="match status" value="1"/>
</dbReference>
<protein>
    <submittedName>
        <fullName evidence="6">IclR family transcriptional regulator</fullName>
    </submittedName>
</protein>
<dbReference type="InterPro" id="IPR029016">
    <property type="entry name" value="GAF-like_dom_sf"/>
</dbReference>
<proteinExistence type="predicted"/>
<evidence type="ECO:0000313" key="7">
    <source>
        <dbReference type="Proteomes" id="UP001317742"/>
    </source>
</evidence>
<gene>
    <name evidence="6" type="ORF">SYK_14000</name>
</gene>
<evidence type="ECO:0000256" key="1">
    <source>
        <dbReference type="ARBA" id="ARBA00023015"/>
    </source>
</evidence>